<dbReference type="PANTHER" id="PTHR43798:SF33">
    <property type="entry name" value="HYDROLASE, PUTATIVE (AFU_ORTHOLOGUE AFUA_2G14860)-RELATED"/>
    <property type="match status" value="1"/>
</dbReference>
<comment type="caution">
    <text evidence="2">The sequence shown here is derived from an EMBL/GenBank/DDBJ whole genome shotgun (WGS) entry which is preliminary data.</text>
</comment>
<feature type="domain" description="AB hydrolase-1" evidence="1">
    <location>
        <begin position="38"/>
        <end position="255"/>
    </location>
</feature>
<gene>
    <name evidence="2" type="ORF">CJD38_04195</name>
</gene>
<dbReference type="Proteomes" id="UP000244248">
    <property type="component" value="Unassembled WGS sequence"/>
</dbReference>
<dbReference type="GO" id="GO:0016787">
    <property type="term" value="F:hydrolase activity"/>
    <property type="evidence" value="ECO:0007669"/>
    <property type="project" value="UniProtKB-KW"/>
</dbReference>
<evidence type="ECO:0000259" key="1">
    <source>
        <dbReference type="Pfam" id="PF12697"/>
    </source>
</evidence>
<proteinExistence type="predicted"/>
<evidence type="ECO:0000313" key="3">
    <source>
        <dbReference type="Proteomes" id="UP000244248"/>
    </source>
</evidence>
<dbReference type="OrthoDB" id="9779853at2"/>
<organism evidence="2 3">
    <name type="scientific">Stenotrophobium rhamnosiphilum</name>
    <dbReference type="NCBI Taxonomy" id="2029166"/>
    <lineage>
        <taxon>Bacteria</taxon>
        <taxon>Pseudomonadati</taxon>
        <taxon>Pseudomonadota</taxon>
        <taxon>Gammaproteobacteria</taxon>
        <taxon>Nevskiales</taxon>
        <taxon>Nevskiaceae</taxon>
        <taxon>Stenotrophobium</taxon>
    </lineage>
</organism>
<dbReference type="GO" id="GO:0016020">
    <property type="term" value="C:membrane"/>
    <property type="evidence" value="ECO:0007669"/>
    <property type="project" value="TreeGrafter"/>
</dbReference>
<evidence type="ECO:0000313" key="2">
    <source>
        <dbReference type="EMBL" id="PTU32492.1"/>
    </source>
</evidence>
<dbReference type="InterPro" id="IPR029058">
    <property type="entry name" value="AB_hydrolase_fold"/>
</dbReference>
<dbReference type="Gene3D" id="3.40.50.1820">
    <property type="entry name" value="alpha/beta hydrolase"/>
    <property type="match status" value="1"/>
</dbReference>
<dbReference type="RefSeq" id="WP_107939689.1">
    <property type="nucleotide sequence ID" value="NZ_QANS01000002.1"/>
</dbReference>
<reference evidence="2 3" key="1">
    <citation type="submission" date="2018-04" db="EMBL/GenBank/DDBJ databases">
        <title>Novel species isolated from glacier.</title>
        <authorList>
            <person name="Liu Q."/>
            <person name="Xin Y.-H."/>
        </authorList>
    </citation>
    <scope>NUCLEOTIDE SEQUENCE [LARGE SCALE GENOMIC DNA]</scope>
    <source>
        <strain evidence="2 3">GT1R17</strain>
    </source>
</reference>
<dbReference type="Pfam" id="PF12697">
    <property type="entry name" value="Abhydrolase_6"/>
    <property type="match status" value="1"/>
</dbReference>
<dbReference type="PANTHER" id="PTHR43798">
    <property type="entry name" value="MONOACYLGLYCEROL LIPASE"/>
    <property type="match status" value="1"/>
</dbReference>
<dbReference type="AlphaFoldDB" id="A0A2T5MIU1"/>
<dbReference type="SUPFAM" id="SSF53474">
    <property type="entry name" value="alpha/beta-Hydrolases"/>
    <property type="match status" value="1"/>
</dbReference>
<protein>
    <submittedName>
        <fullName evidence="2">Alpha/beta hydrolase</fullName>
    </submittedName>
</protein>
<dbReference type="EMBL" id="QANS01000002">
    <property type="protein sequence ID" value="PTU32492.1"/>
    <property type="molecule type" value="Genomic_DNA"/>
</dbReference>
<keyword evidence="2" id="KW-0378">Hydrolase</keyword>
<dbReference type="PRINTS" id="PR00111">
    <property type="entry name" value="ABHYDROLASE"/>
</dbReference>
<keyword evidence="3" id="KW-1185">Reference proteome</keyword>
<sequence>MNVNTVSTQEIWIDTPRGRLYAKHWEPAEIDGRNLAPIVLFHDSLGSVELWRDFPERLAASINRTVIAYDRLGFGKSDAYHGKLALTFITDEAEVGFKAVREQLGFDTFIAVGHSVGGCMSVGVAARYPACLGVITESAQCFIEDRTRAGILEARDNFAKPGQVDRLKRYHGDKAQWVLDAWIKTWLSPEFSDWNLYAELERVRCPLLALHGENDEYGSLVQPQRMAERASGSSSHEIFPGCAHLPHRENPEIVLASISKWISTI</sequence>
<dbReference type="InterPro" id="IPR050266">
    <property type="entry name" value="AB_hydrolase_sf"/>
</dbReference>
<dbReference type="InterPro" id="IPR000073">
    <property type="entry name" value="AB_hydrolase_1"/>
</dbReference>
<name>A0A2T5MIU1_9GAMM</name>
<accession>A0A2T5MIU1</accession>